<dbReference type="WBParaSite" id="nRc.2.0.1.t23370-RA">
    <property type="protein sequence ID" value="nRc.2.0.1.t23370-RA"/>
    <property type="gene ID" value="nRc.2.0.1.g23370"/>
</dbReference>
<evidence type="ECO:0000256" key="1">
    <source>
        <dbReference type="SAM" id="MobiDB-lite"/>
    </source>
</evidence>
<feature type="region of interest" description="Disordered" evidence="1">
    <location>
        <begin position="28"/>
        <end position="62"/>
    </location>
</feature>
<keyword evidence="2" id="KW-1185">Reference proteome</keyword>
<name>A0A915JC50_ROMCU</name>
<proteinExistence type="predicted"/>
<protein>
    <submittedName>
        <fullName evidence="3">Uncharacterized protein</fullName>
    </submittedName>
</protein>
<organism evidence="2 3">
    <name type="scientific">Romanomermis culicivorax</name>
    <name type="common">Nematode worm</name>
    <dbReference type="NCBI Taxonomy" id="13658"/>
    <lineage>
        <taxon>Eukaryota</taxon>
        <taxon>Metazoa</taxon>
        <taxon>Ecdysozoa</taxon>
        <taxon>Nematoda</taxon>
        <taxon>Enoplea</taxon>
        <taxon>Dorylaimia</taxon>
        <taxon>Mermithida</taxon>
        <taxon>Mermithoidea</taxon>
        <taxon>Mermithidae</taxon>
        <taxon>Romanomermis</taxon>
    </lineage>
</organism>
<feature type="compositionally biased region" description="Low complexity" evidence="1">
    <location>
        <begin position="52"/>
        <end position="62"/>
    </location>
</feature>
<dbReference type="AlphaFoldDB" id="A0A915JC50"/>
<reference evidence="3" key="1">
    <citation type="submission" date="2022-11" db="UniProtKB">
        <authorList>
            <consortium name="WormBaseParasite"/>
        </authorList>
    </citation>
    <scope>IDENTIFICATION</scope>
</reference>
<sequence length="109" mass="12140">MPEETFASLNYQSGTLINNWVDESTASTRADFLSPPETSSSSIHENEGKPLQAARQSPASQPAIQPSIPFLCHQRLLVETYAFHTDIPINFIATNQLTWISYQHLPSIP</sequence>
<accession>A0A915JC50</accession>
<dbReference type="Proteomes" id="UP000887565">
    <property type="component" value="Unplaced"/>
</dbReference>
<evidence type="ECO:0000313" key="3">
    <source>
        <dbReference type="WBParaSite" id="nRc.2.0.1.t23370-RA"/>
    </source>
</evidence>
<evidence type="ECO:0000313" key="2">
    <source>
        <dbReference type="Proteomes" id="UP000887565"/>
    </source>
</evidence>